<dbReference type="GeneID" id="54412802"/>
<evidence type="ECO:0000256" key="2">
    <source>
        <dbReference type="ARBA" id="ARBA00022741"/>
    </source>
</evidence>
<evidence type="ECO:0000256" key="1">
    <source>
        <dbReference type="ARBA" id="ARBA00022723"/>
    </source>
</evidence>
<dbReference type="Proteomes" id="UP000799771">
    <property type="component" value="Unassembled WGS sequence"/>
</dbReference>
<dbReference type="CDD" id="cd01876">
    <property type="entry name" value="YihA_EngB"/>
    <property type="match status" value="1"/>
</dbReference>
<dbReference type="GO" id="GO:0005739">
    <property type="term" value="C:mitochondrion"/>
    <property type="evidence" value="ECO:0007669"/>
    <property type="project" value="TreeGrafter"/>
</dbReference>
<dbReference type="GO" id="GO:0005525">
    <property type="term" value="F:GTP binding"/>
    <property type="evidence" value="ECO:0007669"/>
    <property type="project" value="UniProtKB-KW"/>
</dbReference>
<feature type="region of interest" description="Disordered" evidence="5">
    <location>
        <begin position="1"/>
        <end position="95"/>
    </location>
</feature>
<dbReference type="InterPro" id="IPR027417">
    <property type="entry name" value="P-loop_NTPase"/>
</dbReference>
<evidence type="ECO:0000256" key="3">
    <source>
        <dbReference type="ARBA" id="ARBA00022842"/>
    </source>
</evidence>
<dbReference type="Gene3D" id="3.40.50.300">
    <property type="entry name" value="P-loop containing nucleotide triphosphate hydrolases"/>
    <property type="match status" value="1"/>
</dbReference>
<dbReference type="PANTHER" id="PTHR46498">
    <property type="entry name" value="GTP-BINDING PROTEIN 8"/>
    <property type="match status" value="1"/>
</dbReference>
<evidence type="ECO:0000256" key="5">
    <source>
        <dbReference type="SAM" id="MobiDB-lite"/>
    </source>
</evidence>
<protein>
    <recommendedName>
        <fullName evidence="6">EngB-type G domain-containing protein</fullName>
    </recommendedName>
</protein>
<sequence length="401" mass="43972">MSTAEQNATSTRPPGRIRPARPRRVLIVPNPIIPPRELSNTPKQETHRPWSTNTIKRRTERHTAQELTPSPPPPPPPIQKPQDDPPAPPIWAPDRPTTHVKAHYTAQQDLNWHWESLPPTIAQTAQANHFFTTYGKTAKLLRSIPLFRLTPESDVPEIAFVGRSNVGKSSLLNAIVNADIKALLARTSATPGFTKTMNMYGLGPHGGVTLKSKAGQREKITGLGGLTIVDMPGYGQGSLASWGAEIMKYIQSRKQLRRVFVLLDAQHGIKDKDRSLLASLRLAGVSHQVILSKVDKIFLPPARVIKHFNGKELSSLRPKGTREGLMQEMQKLKAEIQPPVGGGALGEILACSAETLVDGKRLGIDQVRWAILKAAGLEGKVKGQKKVKGVVGMNVRTHFVE</sequence>
<dbReference type="GO" id="GO:0046872">
    <property type="term" value="F:metal ion binding"/>
    <property type="evidence" value="ECO:0007669"/>
    <property type="project" value="UniProtKB-KW"/>
</dbReference>
<dbReference type="SUPFAM" id="SSF52540">
    <property type="entry name" value="P-loop containing nucleoside triphosphate hydrolases"/>
    <property type="match status" value="1"/>
</dbReference>
<dbReference type="AlphaFoldDB" id="A0A6A6AH72"/>
<dbReference type="Pfam" id="PF01926">
    <property type="entry name" value="MMR_HSR1"/>
    <property type="match status" value="1"/>
</dbReference>
<dbReference type="InterPro" id="IPR052279">
    <property type="entry name" value="EngB_GTPase"/>
</dbReference>
<proteinExistence type="predicted"/>
<keyword evidence="3" id="KW-0460">Magnesium</keyword>
<dbReference type="OrthoDB" id="391988at2759"/>
<feature type="domain" description="EngB-type G" evidence="6">
    <location>
        <begin position="154"/>
        <end position="335"/>
    </location>
</feature>
<dbReference type="PRINTS" id="PR00326">
    <property type="entry name" value="GTP1OBG"/>
</dbReference>
<feature type="compositionally biased region" description="Pro residues" evidence="5">
    <location>
        <begin position="69"/>
        <end position="91"/>
    </location>
</feature>
<keyword evidence="4" id="KW-0342">GTP-binding</keyword>
<evidence type="ECO:0000256" key="4">
    <source>
        <dbReference type="ARBA" id="ARBA00023134"/>
    </source>
</evidence>
<dbReference type="InterPro" id="IPR006073">
    <property type="entry name" value="GTP-bd"/>
</dbReference>
<dbReference type="InterPro" id="IPR030393">
    <property type="entry name" value="G_ENGB_dom"/>
</dbReference>
<evidence type="ECO:0000313" key="7">
    <source>
        <dbReference type="EMBL" id="KAF2130593.1"/>
    </source>
</evidence>
<dbReference type="RefSeq" id="XP_033524980.1">
    <property type="nucleotide sequence ID" value="XM_033672370.1"/>
</dbReference>
<dbReference type="PANTHER" id="PTHR46498:SF1">
    <property type="entry name" value="GTP-BINDING PROTEIN 8"/>
    <property type="match status" value="1"/>
</dbReference>
<reference evidence="7" key="1">
    <citation type="journal article" date="2020" name="Stud. Mycol.">
        <title>101 Dothideomycetes genomes: a test case for predicting lifestyles and emergence of pathogens.</title>
        <authorList>
            <person name="Haridas S."/>
            <person name="Albert R."/>
            <person name="Binder M."/>
            <person name="Bloem J."/>
            <person name="Labutti K."/>
            <person name="Salamov A."/>
            <person name="Andreopoulos B."/>
            <person name="Baker S."/>
            <person name="Barry K."/>
            <person name="Bills G."/>
            <person name="Bluhm B."/>
            <person name="Cannon C."/>
            <person name="Castanera R."/>
            <person name="Culley D."/>
            <person name="Daum C."/>
            <person name="Ezra D."/>
            <person name="Gonzalez J."/>
            <person name="Henrissat B."/>
            <person name="Kuo A."/>
            <person name="Liang C."/>
            <person name="Lipzen A."/>
            <person name="Lutzoni F."/>
            <person name="Magnuson J."/>
            <person name="Mondo S."/>
            <person name="Nolan M."/>
            <person name="Ohm R."/>
            <person name="Pangilinan J."/>
            <person name="Park H.-J."/>
            <person name="Ramirez L."/>
            <person name="Alfaro M."/>
            <person name="Sun H."/>
            <person name="Tritt A."/>
            <person name="Yoshinaga Y."/>
            <person name="Zwiers L.-H."/>
            <person name="Turgeon B."/>
            <person name="Goodwin S."/>
            <person name="Spatafora J."/>
            <person name="Crous P."/>
            <person name="Grigoriev I."/>
        </authorList>
    </citation>
    <scope>NUCLEOTIDE SEQUENCE</scope>
    <source>
        <strain evidence="7">CBS 119687</strain>
    </source>
</reference>
<organism evidence="7 8">
    <name type="scientific">Dothidotthia symphoricarpi CBS 119687</name>
    <dbReference type="NCBI Taxonomy" id="1392245"/>
    <lineage>
        <taxon>Eukaryota</taxon>
        <taxon>Fungi</taxon>
        <taxon>Dikarya</taxon>
        <taxon>Ascomycota</taxon>
        <taxon>Pezizomycotina</taxon>
        <taxon>Dothideomycetes</taxon>
        <taxon>Pleosporomycetidae</taxon>
        <taxon>Pleosporales</taxon>
        <taxon>Dothidotthiaceae</taxon>
        <taxon>Dothidotthia</taxon>
    </lineage>
</organism>
<keyword evidence="2" id="KW-0547">Nucleotide-binding</keyword>
<name>A0A6A6AH72_9PLEO</name>
<dbReference type="PROSITE" id="PS51706">
    <property type="entry name" value="G_ENGB"/>
    <property type="match status" value="1"/>
</dbReference>
<accession>A0A6A6AH72</accession>
<feature type="compositionally biased region" description="Polar residues" evidence="5">
    <location>
        <begin position="1"/>
        <end position="11"/>
    </location>
</feature>
<feature type="compositionally biased region" description="Polar residues" evidence="5">
    <location>
        <begin position="38"/>
        <end position="54"/>
    </location>
</feature>
<keyword evidence="8" id="KW-1185">Reference proteome</keyword>
<gene>
    <name evidence="7" type="ORF">P153DRAFT_422455</name>
</gene>
<dbReference type="EMBL" id="ML977504">
    <property type="protein sequence ID" value="KAF2130593.1"/>
    <property type="molecule type" value="Genomic_DNA"/>
</dbReference>
<keyword evidence="1" id="KW-0479">Metal-binding</keyword>
<evidence type="ECO:0000313" key="8">
    <source>
        <dbReference type="Proteomes" id="UP000799771"/>
    </source>
</evidence>
<evidence type="ECO:0000259" key="6">
    <source>
        <dbReference type="PROSITE" id="PS51706"/>
    </source>
</evidence>